<evidence type="ECO:0000256" key="4">
    <source>
        <dbReference type="ARBA" id="ARBA00022970"/>
    </source>
</evidence>
<dbReference type="PIRSF" id="PIRSF006060">
    <property type="entry name" value="AA_transporter"/>
    <property type="match status" value="1"/>
</dbReference>
<dbReference type="InterPro" id="IPR004840">
    <property type="entry name" value="Amino_acid_permease_CS"/>
</dbReference>
<dbReference type="InterPro" id="IPR050524">
    <property type="entry name" value="APC_YAT"/>
</dbReference>
<keyword evidence="6 8" id="KW-0472">Membrane</keyword>
<organism evidence="10 11">
    <name type="scientific">Aspergillus luchuensis (strain CBS 106.47)</name>
    <dbReference type="NCBI Taxonomy" id="1137211"/>
    <lineage>
        <taxon>Eukaryota</taxon>
        <taxon>Fungi</taxon>
        <taxon>Dikarya</taxon>
        <taxon>Ascomycota</taxon>
        <taxon>Pezizomycotina</taxon>
        <taxon>Eurotiomycetes</taxon>
        <taxon>Eurotiomycetidae</taxon>
        <taxon>Eurotiales</taxon>
        <taxon>Aspergillaceae</taxon>
        <taxon>Aspergillus</taxon>
        <taxon>Aspergillus subgen. Circumdati</taxon>
    </lineage>
</organism>
<evidence type="ECO:0000259" key="9">
    <source>
        <dbReference type="Pfam" id="PF00324"/>
    </source>
</evidence>
<evidence type="ECO:0000256" key="3">
    <source>
        <dbReference type="ARBA" id="ARBA00022692"/>
    </source>
</evidence>
<dbReference type="PANTHER" id="PTHR43341:SF3">
    <property type="entry name" value="AMINO-ACID PERMEASE PB1C11.02-RELATED"/>
    <property type="match status" value="1"/>
</dbReference>
<dbReference type="GO" id="GO:0015171">
    <property type="term" value="F:amino acid transmembrane transporter activity"/>
    <property type="evidence" value="ECO:0007669"/>
    <property type="project" value="TreeGrafter"/>
</dbReference>
<evidence type="ECO:0000256" key="5">
    <source>
        <dbReference type="ARBA" id="ARBA00022989"/>
    </source>
</evidence>
<keyword evidence="4" id="KW-0029">Amino-acid transport</keyword>
<evidence type="ECO:0000256" key="6">
    <source>
        <dbReference type="ARBA" id="ARBA00023136"/>
    </source>
</evidence>
<dbReference type="PROSITE" id="PS00218">
    <property type="entry name" value="AMINO_ACID_PERMEASE_1"/>
    <property type="match status" value="1"/>
</dbReference>
<reference evidence="11" key="1">
    <citation type="journal article" date="2017" name="Genome Biol.">
        <title>Comparative genomics reveals high biological diversity and specific adaptations in the industrially and medically important fungal genus Aspergillus.</title>
        <authorList>
            <person name="de Vries R.P."/>
            <person name="Riley R."/>
            <person name="Wiebenga A."/>
            <person name="Aguilar-Osorio G."/>
            <person name="Amillis S."/>
            <person name="Uchima C.A."/>
            <person name="Anderluh G."/>
            <person name="Asadollahi M."/>
            <person name="Askin M."/>
            <person name="Barry K."/>
            <person name="Battaglia E."/>
            <person name="Bayram O."/>
            <person name="Benocci T."/>
            <person name="Braus-Stromeyer S.A."/>
            <person name="Caldana C."/>
            <person name="Canovas D."/>
            <person name="Cerqueira G.C."/>
            <person name="Chen F."/>
            <person name="Chen W."/>
            <person name="Choi C."/>
            <person name="Clum A."/>
            <person name="Dos Santos R.A."/>
            <person name="Damasio A.R."/>
            <person name="Diallinas G."/>
            <person name="Emri T."/>
            <person name="Fekete E."/>
            <person name="Flipphi M."/>
            <person name="Freyberg S."/>
            <person name="Gallo A."/>
            <person name="Gournas C."/>
            <person name="Habgood R."/>
            <person name="Hainaut M."/>
            <person name="Harispe M.L."/>
            <person name="Henrissat B."/>
            <person name="Hilden K.S."/>
            <person name="Hope R."/>
            <person name="Hossain A."/>
            <person name="Karabika E."/>
            <person name="Karaffa L."/>
            <person name="Karanyi Z."/>
            <person name="Krasevec N."/>
            <person name="Kuo A."/>
            <person name="Kusch H."/>
            <person name="LaButti K."/>
            <person name="Lagendijk E.L."/>
            <person name="Lapidus A."/>
            <person name="Levasseur A."/>
            <person name="Lindquist E."/>
            <person name="Lipzen A."/>
            <person name="Logrieco A.F."/>
            <person name="MacCabe A."/>
            <person name="Maekelae M.R."/>
            <person name="Malavazi I."/>
            <person name="Melin P."/>
            <person name="Meyer V."/>
            <person name="Mielnichuk N."/>
            <person name="Miskei M."/>
            <person name="Molnar A.P."/>
            <person name="Mule G."/>
            <person name="Ngan C.Y."/>
            <person name="Orejas M."/>
            <person name="Orosz E."/>
            <person name="Ouedraogo J.P."/>
            <person name="Overkamp K.M."/>
            <person name="Park H.-S."/>
            <person name="Perrone G."/>
            <person name="Piumi F."/>
            <person name="Punt P.J."/>
            <person name="Ram A.F."/>
            <person name="Ramon A."/>
            <person name="Rauscher S."/>
            <person name="Record E."/>
            <person name="Riano-Pachon D.M."/>
            <person name="Robert V."/>
            <person name="Roehrig J."/>
            <person name="Ruller R."/>
            <person name="Salamov A."/>
            <person name="Salih N.S."/>
            <person name="Samson R.A."/>
            <person name="Sandor E."/>
            <person name="Sanguinetti M."/>
            <person name="Schuetze T."/>
            <person name="Sepcic K."/>
            <person name="Shelest E."/>
            <person name="Sherlock G."/>
            <person name="Sophianopoulou V."/>
            <person name="Squina F.M."/>
            <person name="Sun H."/>
            <person name="Susca A."/>
            <person name="Todd R.B."/>
            <person name="Tsang A."/>
            <person name="Unkles S.E."/>
            <person name="van de Wiele N."/>
            <person name="van Rossen-Uffink D."/>
            <person name="Oliveira J.V."/>
            <person name="Vesth T.C."/>
            <person name="Visser J."/>
            <person name="Yu J.-H."/>
            <person name="Zhou M."/>
            <person name="Andersen M.R."/>
            <person name="Archer D.B."/>
            <person name="Baker S.E."/>
            <person name="Benoit I."/>
            <person name="Brakhage A.A."/>
            <person name="Braus G.H."/>
            <person name="Fischer R."/>
            <person name="Frisvad J.C."/>
            <person name="Goldman G.H."/>
            <person name="Houbraken J."/>
            <person name="Oakley B."/>
            <person name="Pocsi I."/>
            <person name="Scazzocchio C."/>
            <person name="Seiboth B."/>
            <person name="vanKuyk P.A."/>
            <person name="Wortman J."/>
            <person name="Dyer P.S."/>
            <person name="Grigoriev I.V."/>
        </authorList>
    </citation>
    <scope>NUCLEOTIDE SEQUENCE [LARGE SCALE GENOMIC DNA]</scope>
    <source>
        <strain evidence="11">CBS 106.47</strain>
    </source>
</reference>
<feature type="transmembrane region" description="Helical" evidence="8">
    <location>
        <begin position="268"/>
        <end position="289"/>
    </location>
</feature>
<dbReference type="EMBL" id="KV878245">
    <property type="protein sequence ID" value="OJZ83601.1"/>
    <property type="molecule type" value="Genomic_DNA"/>
</dbReference>
<feature type="transmembrane region" description="Helical" evidence="8">
    <location>
        <begin position="437"/>
        <end position="458"/>
    </location>
</feature>
<dbReference type="Gene3D" id="1.20.1740.10">
    <property type="entry name" value="Amino acid/polyamine transporter I"/>
    <property type="match status" value="1"/>
</dbReference>
<feature type="transmembrane region" description="Helical" evidence="8">
    <location>
        <begin position="365"/>
        <end position="389"/>
    </location>
</feature>
<dbReference type="VEuPathDB" id="FungiDB:ASPFODRAFT_140593"/>
<evidence type="ECO:0000256" key="7">
    <source>
        <dbReference type="SAM" id="MobiDB-lite"/>
    </source>
</evidence>
<dbReference type="Pfam" id="PF00324">
    <property type="entry name" value="AA_permease"/>
    <property type="match status" value="1"/>
</dbReference>
<feature type="transmembrane region" description="Helical" evidence="8">
    <location>
        <begin position="74"/>
        <end position="92"/>
    </location>
</feature>
<feature type="transmembrane region" description="Helical" evidence="8">
    <location>
        <begin position="470"/>
        <end position="490"/>
    </location>
</feature>
<evidence type="ECO:0000256" key="8">
    <source>
        <dbReference type="SAM" id="Phobius"/>
    </source>
</evidence>
<dbReference type="Proteomes" id="UP000184063">
    <property type="component" value="Unassembled WGS sequence"/>
</dbReference>
<feature type="region of interest" description="Disordered" evidence="7">
    <location>
        <begin position="1"/>
        <end position="28"/>
    </location>
</feature>
<keyword evidence="3 8" id="KW-0812">Transmembrane</keyword>
<dbReference type="FunFam" id="1.20.1740.10:FF:000001">
    <property type="entry name" value="Amino acid permease"/>
    <property type="match status" value="1"/>
</dbReference>
<dbReference type="InterPro" id="IPR004841">
    <property type="entry name" value="AA-permease/SLC12A_dom"/>
</dbReference>
<sequence length="549" mass="59891">MSLFDAEKLQPGSTPRPVPSAGPMDGELEDIRPNRLVRKLSPRQVQMIAIGGTIGTGLYLGTGEALATGGPASILLAYTICGGIVFLTMLSLGEMVAFMPVAGSFCTFSGRFVDDALGFALTWNYWANDAVSTASDIIALQVLLEYWTKHFPGWGLSLICLALVLTLNICSVRVFGEIEYWLSLLKVVTIIVFIIVGIAVNCGANTDQTYLGAKYFYTGDAPFVGGIGGFASVFVTASFAYGGTENVAVTAGETRDPSQTYPRVIRNVFWRILLFYVVSIIIIGLDIPYNYPGLSTESASTSPFTIVFDKAGSTVAGSFINAVIMTSAISAANHALFAGARLLYTLAISGHTPGSRFLGHLNRFNVPWVSVLSTAAISALCFGASKIGAGQVWSWLQNLVGVSNQISWFFICLTSLRFRSAVRHQSLEHLLPFKNVTYPWGPALAAGLNLFLVLIQGWKSFSPRFDAAGFVSYYIEIPIMGSLFLIWKLYKKTKLVPLGEIDLETDRYQWEDNVDDRCLHVSEGCPNNGQLRCVAWSLAFFKAVRNWMF</sequence>
<dbReference type="GO" id="GO:0016020">
    <property type="term" value="C:membrane"/>
    <property type="evidence" value="ECO:0007669"/>
    <property type="project" value="UniProtKB-SubCell"/>
</dbReference>
<feature type="transmembrane region" description="Helical" evidence="8">
    <location>
        <begin position="319"/>
        <end position="344"/>
    </location>
</feature>
<dbReference type="PANTHER" id="PTHR43341">
    <property type="entry name" value="AMINO ACID PERMEASE"/>
    <property type="match status" value="1"/>
</dbReference>
<proteinExistence type="predicted"/>
<evidence type="ECO:0000313" key="10">
    <source>
        <dbReference type="EMBL" id="OJZ83601.1"/>
    </source>
</evidence>
<keyword evidence="2" id="KW-0813">Transport</keyword>
<keyword evidence="5 8" id="KW-1133">Transmembrane helix</keyword>
<feature type="transmembrane region" description="Helical" evidence="8">
    <location>
        <begin position="45"/>
        <end position="62"/>
    </location>
</feature>
<evidence type="ECO:0000256" key="2">
    <source>
        <dbReference type="ARBA" id="ARBA00022448"/>
    </source>
</evidence>
<feature type="domain" description="Amino acid permease/ SLC12A" evidence="9">
    <location>
        <begin position="45"/>
        <end position="495"/>
    </location>
</feature>
<accession>A0A1M3TA22</accession>
<comment type="subcellular location">
    <subcellularLocation>
        <location evidence="1">Membrane</location>
        <topology evidence="1">Multi-pass membrane protein</topology>
    </subcellularLocation>
</comment>
<feature type="transmembrane region" description="Helical" evidence="8">
    <location>
        <begin position="154"/>
        <end position="175"/>
    </location>
</feature>
<name>A0A1M3TA22_ASPLC</name>
<feature type="transmembrane region" description="Helical" evidence="8">
    <location>
        <begin position="395"/>
        <end position="416"/>
    </location>
</feature>
<evidence type="ECO:0000256" key="1">
    <source>
        <dbReference type="ARBA" id="ARBA00004141"/>
    </source>
</evidence>
<dbReference type="AlphaFoldDB" id="A0A1M3TA22"/>
<dbReference type="OrthoDB" id="3900342at2759"/>
<feature type="transmembrane region" description="Helical" evidence="8">
    <location>
        <begin position="181"/>
        <end position="204"/>
    </location>
</feature>
<gene>
    <name evidence="10" type="ORF">ASPFODRAFT_140593</name>
</gene>
<protein>
    <recommendedName>
        <fullName evidence="9">Amino acid permease/ SLC12A domain-containing protein</fullName>
    </recommendedName>
</protein>
<evidence type="ECO:0000313" key="11">
    <source>
        <dbReference type="Proteomes" id="UP000184063"/>
    </source>
</evidence>